<dbReference type="Gene3D" id="1.25.40.430">
    <property type="match status" value="1"/>
</dbReference>
<dbReference type="PROSITE" id="PS51489">
    <property type="entry name" value="BUB1_N"/>
    <property type="match status" value="1"/>
</dbReference>
<feature type="coiled-coil region" evidence="1">
    <location>
        <begin position="439"/>
        <end position="561"/>
    </location>
</feature>
<organism evidence="4 5">
    <name type="scientific">Orchesella dallaii</name>
    <dbReference type="NCBI Taxonomy" id="48710"/>
    <lineage>
        <taxon>Eukaryota</taxon>
        <taxon>Metazoa</taxon>
        <taxon>Ecdysozoa</taxon>
        <taxon>Arthropoda</taxon>
        <taxon>Hexapoda</taxon>
        <taxon>Collembola</taxon>
        <taxon>Entomobryomorpha</taxon>
        <taxon>Entomobryoidea</taxon>
        <taxon>Orchesellidae</taxon>
        <taxon>Orchesellinae</taxon>
        <taxon>Orchesella</taxon>
    </lineage>
</organism>
<proteinExistence type="predicted"/>
<feature type="region of interest" description="Disordered" evidence="2">
    <location>
        <begin position="905"/>
        <end position="927"/>
    </location>
</feature>
<dbReference type="InterPro" id="IPR013212">
    <property type="entry name" value="Mad3/Bub1_I"/>
</dbReference>
<name>A0ABP1Q5Y3_9HEXA</name>
<dbReference type="PANTHER" id="PTHR14030">
    <property type="entry name" value="MITOTIC CHECKPOINT SERINE/THREONINE-PROTEIN KINASE BUB1"/>
    <property type="match status" value="1"/>
</dbReference>
<reference evidence="4 5" key="1">
    <citation type="submission" date="2024-08" db="EMBL/GenBank/DDBJ databases">
        <authorList>
            <person name="Cucini C."/>
            <person name="Frati F."/>
        </authorList>
    </citation>
    <scope>NUCLEOTIDE SEQUENCE [LARGE SCALE GENOMIC DNA]</scope>
</reference>
<dbReference type="Pfam" id="PF08311">
    <property type="entry name" value="Mad3_BUB1_I"/>
    <property type="match status" value="1"/>
</dbReference>
<dbReference type="Proteomes" id="UP001642540">
    <property type="component" value="Unassembled WGS sequence"/>
</dbReference>
<evidence type="ECO:0000313" key="4">
    <source>
        <dbReference type="EMBL" id="CAL8090493.1"/>
    </source>
</evidence>
<dbReference type="PANTHER" id="PTHR14030:SF4">
    <property type="entry name" value="BUB1 KINASE, ISOFORM A-RELATED"/>
    <property type="match status" value="1"/>
</dbReference>
<feature type="compositionally biased region" description="Basic and acidic residues" evidence="2">
    <location>
        <begin position="387"/>
        <end position="396"/>
    </location>
</feature>
<evidence type="ECO:0000259" key="3">
    <source>
        <dbReference type="PROSITE" id="PS51489"/>
    </source>
</evidence>
<comment type="caution">
    <text evidence="4">The sequence shown here is derived from an EMBL/GenBank/DDBJ whole genome shotgun (WGS) entry which is preliminary data.</text>
</comment>
<dbReference type="SMART" id="SM00777">
    <property type="entry name" value="Mad3_BUB1_I"/>
    <property type="match status" value="1"/>
</dbReference>
<feature type="region of interest" description="Disordered" evidence="2">
    <location>
        <begin position="945"/>
        <end position="971"/>
    </location>
</feature>
<protein>
    <recommendedName>
        <fullName evidence="3">BUB1 N-terminal domain-containing protein</fullName>
    </recommendedName>
</protein>
<feature type="compositionally biased region" description="Polar residues" evidence="2">
    <location>
        <begin position="361"/>
        <end position="382"/>
    </location>
</feature>
<feature type="compositionally biased region" description="Low complexity" evidence="2">
    <location>
        <begin position="913"/>
        <end position="927"/>
    </location>
</feature>
<evidence type="ECO:0000313" key="5">
    <source>
        <dbReference type="Proteomes" id="UP001642540"/>
    </source>
</evidence>
<gene>
    <name evidence="4" type="ORF">ODALV1_LOCUS7660</name>
</gene>
<keyword evidence="1" id="KW-0175">Coiled coil</keyword>
<dbReference type="EMBL" id="CAXLJM020000024">
    <property type="protein sequence ID" value="CAL8090493.1"/>
    <property type="molecule type" value="Genomic_DNA"/>
</dbReference>
<accession>A0ABP1Q5Y3</accession>
<dbReference type="InterPro" id="IPR015661">
    <property type="entry name" value="Bub1/Mad3"/>
</dbReference>
<feature type="region of interest" description="Disordered" evidence="2">
    <location>
        <begin position="298"/>
        <end position="318"/>
    </location>
</feature>
<feature type="compositionally biased region" description="Basic and acidic residues" evidence="2">
    <location>
        <begin position="337"/>
        <end position="360"/>
    </location>
</feature>
<keyword evidence="5" id="KW-1185">Reference proteome</keyword>
<evidence type="ECO:0000256" key="1">
    <source>
        <dbReference type="SAM" id="Coils"/>
    </source>
</evidence>
<evidence type="ECO:0000256" key="2">
    <source>
        <dbReference type="SAM" id="MobiDB-lite"/>
    </source>
</evidence>
<feature type="compositionally biased region" description="Polar residues" evidence="2">
    <location>
        <begin position="779"/>
        <end position="791"/>
    </location>
</feature>
<feature type="region of interest" description="Disordered" evidence="2">
    <location>
        <begin position="332"/>
        <end position="396"/>
    </location>
</feature>
<sequence>MSSGGWELSKENIQPLSSGRRMAYLAESLPAFSGANDQQQEAHHWEQIGKLEEIAGKQAGDDPLQAWIDLIRYIQQHFPVMNAKVNAKFKDAMRKAVQLNINNDNYRNDRRYVELVLKSVEVMPDTFQQLKMLRYLLEDGGIGDLVSSMYIRLSEIYEAQGDEKNASEILRKGIQKNAEPKCSLEEMLTHIQNRWAEKYAKTLEEGSSGDFHGMRNFASSVPTVGRNNEAITIRRDLPPAAPATDRHNNKMPSTRVHVYNEENVAPNQVNERDNLQQNAATNSLFSVERADYDRENHMEPTRWNTGSTHLDNPAIPEPPEKLKLFEEEPVSHYPASKLEKPHEVSKRALKERTEVTEETHPQLNTDSQNPSKPDYQSRNVSGISHARHNDVDESQDFDKKDVFEDIKYKPLVPGRRKVNRMMMKAITYLKKSEEKQKQAEWENNEKTLLRREVEKLKENVKILEEKLKDQVNLNDLKLMQKEEKIKQLEYANENLTSQLTQCSTSNNIRESQFHREKNCLVEEINELKSRLKKSDELENELNYYKKQYEALEEKMAREAEVRKDNTSDYEHVVVEKKPTMVNVDVQRNVNYVSSSSGEQCTAEISRFHSGDNTIAANSFLPDLGNANSICYNQSVHERKGLADNLKGNDMMMNITPVAPPDDFDIPPPSFNNFGIKKLSLYESVSESFSKPNPYKVNLFANTKRNDVMKSLHMLPENLPPQPQVATASSARRDPMGEVEPAFVPHEETTPEQIQINQNFLRPVLPSRKSIVSIPRNDNVRSTAETASNNPVSRDPVPETYYSSQRRYYGANGNDSDSDEEIMIRRHQQTGVDLNISNLTCALSLGPRPLTNSTPEKIKNLPTNNFQLYTEEPAASDIQNGASRMLRYNSVLNDPDPAINLSTIQETSHENRSRSTTSSSSGNYTASTTRFGMATSTTQFYNNITRSSSIPRSNSHMSQLYSNGYHSDTNGK</sequence>
<feature type="domain" description="BUB1 N-terminal" evidence="3">
    <location>
        <begin position="50"/>
        <end position="217"/>
    </location>
</feature>
<feature type="region of interest" description="Disordered" evidence="2">
    <location>
        <begin position="777"/>
        <end position="798"/>
    </location>
</feature>